<accession>A0ABR7F5F7</accession>
<keyword evidence="3" id="KW-1185">Reference proteome</keyword>
<comment type="caution">
    <text evidence="2">The sequence shown here is derived from an EMBL/GenBank/DDBJ whole genome shotgun (WGS) entry which is preliminary data.</text>
</comment>
<evidence type="ECO:0000313" key="3">
    <source>
        <dbReference type="Proteomes" id="UP000597877"/>
    </source>
</evidence>
<reference evidence="2 3" key="1">
    <citation type="submission" date="2020-08" db="EMBL/GenBank/DDBJ databases">
        <title>Genome public.</title>
        <authorList>
            <person name="Liu C."/>
            <person name="Sun Q."/>
        </authorList>
    </citation>
    <scope>NUCLEOTIDE SEQUENCE [LARGE SCALE GENOMIC DNA]</scope>
    <source>
        <strain evidence="2 3">BX4</strain>
    </source>
</reference>
<gene>
    <name evidence="2" type="ORF">H8S00_12780</name>
</gene>
<feature type="domain" description="Glycosyl transferase family 1" evidence="1">
    <location>
        <begin position="199"/>
        <end position="361"/>
    </location>
</feature>
<dbReference type="PANTHER" id="PTHR45947">
    <property type="entry name" value="SULFOQUINOVOSYL TRANSFERASE SQD2"/>
    <property type="match status" value="1"/>
</dbReference>
<dbReference type="InterPro" id="IPR001296">
    <property type="entry name" value="Glyco_trans_1"/>
</dbReference>
<dbReference type="InterPro" id="IPR050194">
    <property type="entry name" value="Glycosyltransferase_grp1"/>
</dbReference>
<protein>
    <submittedName>
        <fullName evidence="2">Glycosyltransferase</fullName>
    </submittedName>
</protein>
<evidence type="ECO:0000313" key="2">
    <source>
        <dbReference type="EMBL" id="MBC5668842.1"/>
    </source>
</evidence>
<dbReference type="SUPFAM" id="SSF53756">
    <property type="entry name" value="UDP-Glycosyltransferase/glycogen phosphorylase"/>
    <property type="match status" value="1"/>
</dbReference>
<dbReference type="RefSeq" id="WP_118589568.1">
    <property type="nucleotide sequence ID" value="NZ_JACOOZ010000011.1"/>
</dbReference>
<evidence type="ECO:0000259" key="1">
    <source>
        <dbReference type="Pfam" id="PF00534"/>
    </source>
</evidence>
<organism evidence="2 3">
    <name type="scientific">Eubacterium segne</name>
    <dbReference type="NCBI Taxonomy" id="2763045"/>
    <lineage>
        <taxon>Bacteria</taxon>
        <taxon>Bacillati</taxon>
        <taxon>Bacillota</taxon>
        <taxon>Clostridia</taxon>
        <taxon>Eubacteriales</taxon>
        <taxon>Eubacteriaceae</taxon>
        <taxon>Eubacterium</taxon>
    </lineage>
</organism>
<dbReference type="Pfam" id="PF00534">
    <property type="entry name" value="Glycos_transf_1"/>
    <property type="match status" value="1"/>
</dbReference>
<dbReference type="EMBL" id="JACOOZ010000011">
    <property type="protein sequence ID" value="MBC5668842.1"/>
    <property type="molecule type" value="Genomic_DNA"/>
</dbReference>
<dbReference type="Gene3D" id="3.40.50.2000">
    <property type="entry name" value="Glycogen Phosphorylase B"/>
    <property type="match status" value="2"/>
</dbReference>
<sequence length="395" mass="45515">MKKINVLVLITVMDRAGAETMMMNYLRNINREKIHMDFLINREQKADYEDEIEKLGGRIYHMCPLYPGKFHRYKKEFRNFLEEHPGYDVIHSNLEERSYFAFKIAKKMGIPVRVAHAHSAPCGRNMKMIMRLYFRRKLQKYCTHKVACGEKAAKWLFGSDADLVEMESFVKGEKHSKNTVVLMKNAVDTDKFSYSTDVREKVRKKMKISRDTLVIGHVGRFTHDKNQSFLIDIFKNVNILNKKSAMMLIGGGKPKEEISYKEEIERKVQQSGLKGKVKLLGVREDINELMQAMDILVMPSRTEGFPVTLVEAQAVGLCCLVSDAVGYDINMTEKIQYKSLEEDASQWAQKILSMTADGQNREAESILMKEKVIERGYEIADAAKDLEAFYEYLAG</sequence>
<proteinExistence type="predicted"/>
<name>A0ABR7F5F7_9FIRM</name>
<dbReference type="Proteomes" id="UP000597877">
    <property type="component" value="Unassembled WGS sequence"/>
</dbReference>
<dbReference type="PANTHER" id="PTHR45947:SF14">
    <property type="entry name" value="SLL1723 PROTEIN"/>
    <property type="match status" value="1"/>
</dbReference>